<reference evidence="1 2" key="1">
    <citation type="submission" date="2019-05" db="EMBL/GenBank/DDBJ databases">
        <title>Another draft genome of Portunus trituberculatus and its Hox gene families provides insights of decapod evolution.</title>
        <authorList>
            <person name="Jeong J.-H."/>
            <person name="Song I."/>
            <person name="Kim S."/>
            <person name="Choi T."/>
            <person name="Kim D."/>
            <person name="Ryu S."/>
            <person name="Kim W."/>
        </authorList>
    </citation>
    <scope>NUCLEOTIDE SEQUENCE [LARGE SCALE GENOMIC DNA]</scope>
    <source>
        <tissue evidence="1">Muscle</tissue>
    </source>
</reference>
<dbReference type="AlphaFoldDB" id="A0A5B7II10"/>
<organism evidence="1 2">
    <name type="scientific">Portunus trituberculatus</name>
    <name type="common">Swimming crab</name>
    <name type="synonym">Neptunus trituberculatus</name>
    <dbReference type="NCBI Taxonomy" id="210409"/>
    <lineage>
        <taxon>Eukaryota</taxon>
        <taxon>Metazoa</taxon>
        <taxon>Ecdysozoa</taxon>
        <taxon>Arthropoda</taxon>
        <taxon>Crustacea</taxon>
        <taxon>Multicrustacea</taxon>
        <taxon>Malacostraca</taxon>
        <taxon>Eumalacostraca</taxon>
        <taxon>Eucarida</taxon>
        <taxon>Decapoda</taxon>
        <taxon>Pleocyemata</taxon>
        <taxon>Brachyura</taxon>
        <taxon>Eubrachyura</taxon>
        <taxon>Portunoidea</taxon>
        <taxon>Portunidae</taxon>
        <taxon>Portuninae</taxon>
        <taxon>Portunus</taxon>
    </lineage>
</organism>
<keyword evidence="2" id="KW-1185">Reference proteome</keyword>
<name>A0A5B7II10_PORTR</name>
<dbReference type="Proteomes" id="UP000324222">
    <property type="component" value="Unassembled WGS sequence"/>
</dbReference>
<comment type="caution">
    <text evidence="1">The sequence shown here is derived from an EMBL/GenBank/DDBJ whole genome shotgun (WGS) entry which is preliminary data.</text>
</comment>
<accession>A0A5B7II10</accession>
<evidence type="ECO:0000313" key="1">
    <source>
        <dbReference type="EMBL" id="MPC81943.1"/>
    </source>
</evidence>
<gene>
    <name evidence="1" type="ORF">E2C01_076584</name>
</gene>
<sequence>MLWEYSVVASRFVLRLLLDEQQQCCNEPPWYEVPKDFSSVKDKFDEFLKVVFIIDYEMLHR</sequence>
<protein>
    <submittedName>
        <fullName evidence="1">Uncharacterized protein</fullName>
    </submittedName>
</protein>
<evidence type="ECO:0000313" key="2">
    <source>
        <dbReference type="Proteomes" id="UP000324222"/>
    </source>
</evidence>
<dbReference type="EMBL" id="VSRR010058462">
    <property type="protein sequence ID" value="MPC81943.1"/>
    <property type="molecule type" value="Genomic_DNA"/>
</dbReference>
<proteinExistence type="predicted"/>